<proteinExistence type="predicted"/>
<dbReference type="InterPro" id="IPR054470">
    <property type="entry name" value="FIMAH_dom"/>
</dbReference>
<evidence type="ECO:0000259" key="1">
    <source>
        <dbReference type="Pfam" id="PF22888"/>
    </source>
</evidence>
<dbReference type="Proteomes" id="UP000658690">
    <property type="component" value="Unassembled WGS sequence"/>
</dbReference>
<keyword evidence="3" id="KW-1185">Reference proteome</keyword>
<evidence type="ECO:0000313" key="2">
    <source>
        <dbReference type="EMBL" id="NOU88327.1"/>
    </source>
</evidence>
<sequence>MAQNTVNWEGQLGNHVIQAVVTDRAGNSKLIMLSVKVTTNASAMQQLIAKFLASGELNGSLTTQFTNKFTQSLDQLSKGHKDQAIKHMQDVLKEIDKAKQGEISAYAKQVLITDANDAIIAAWSE</sequence>
<gene>
    <name evidence="2" type="ORF">GC102_21560</name>
</gene>
<evidence type="ECO:0000313" key="3">
    <source>
        <dbReference type="Proteomes" id="UP000658690"/>
    </source>
</evidence>
<accession>A0ABX1Z4Y1</accession>
<reference evidence="2 3" key="1">
    <citation type="submission" date="2019-10" db="EMBL/GenBank/DDBJ databases">
        <title>Description of Paenibacillus choica sp. nov.</title>
        <authorList>
            <person name="Carlier A."/>
            <person name="Qi S."/>
        </authorList>
    </citation>
    <scope>NUCLEOTIDE SEQUENCE [LARGE SCALE GENOMIC DNA]</scope>
    <source>
        <strain evidence="2 3">LMG 31460</strain>
    </source>
</reference>
<organism evidence="2 3">
    <name type="scientific">Paenibacillus germinis</name>
    <dbReference type="NCBI Taxonomy" id="2654979"/>
    <lineage>
        <taxon>Bacteria</taxon>
        <taxon>Bacillati</taxon>
        <taxon>Bacillota</taxon>
        <taxon>Bacilli</taxon>
        <taxon>Bacillales</taxon>
        <taxon>Paenibacillaceae</taxon>
        <taxon>Paenibacillus</taxon>
    </lineage>
</organism>
<dbReference type="RefSeq" id="WP_171691347.1">
    <property type="nucleotide sequence ID" value="NZ_WHOC01000107.1"/>
</dbReference>
<feature type="domain" description="FIMAH" evidence="1">
    <location>
        <begin position="42"/>
        <end position="119"/>
    </location>
</feature>
<name>A0ABX1Z4Y1_9BACL</name>
<dbReference type="Pfam" id="PF22888">
    <property type="entry name" value="FIMAH"/>
    <property type="match status" value="1"/>
</dbReference>
<protein>
    <recommendedName>
        <fullName evidence="1">FIMAH domain-containing protein</fullName>
    </recommendedName>
</protein>
<dbReference type="EMBL" id="WHOC01000107">
    <property type="protein sequence ID" value="NOU88327.1"/>
    <property type="molecule type" value="Genomic_DNA"/>
</dbReference>
<comment type="caution">
    <text evidence="2">The sequence shown here is derived from an EMBL/GenBank/DDBJ whole genome shotgun (WGS) entry which is preliminary data.</text>
</comment>